<dbReference type="Pfam" id="PF14040">
    <property type="entry name" value="DNase_NucA_NucB"/>
    <property type="match status" value="1"/>
</dbReference>
<dbReference type="InterPro" id="IPR029476">
    <property type="entry name" value="DNase_NucA_NucB"/>
</dbReference>
<evidence type="ECO:0000259" key="3">
    <source>
        <dbReference type="Pfam" id="PF14040"/>
    </source>
</evidence>
<feature type="chain" id="PRO_5038393296" description="Deoxyribonuclease NucA/NucB domain-containing protein" evidence="2">
    <location>
        <begin position="25"/>
        <end position="414"/>
    </location>
</feature>
<keyword evidence="5" id="KW-1185">Reference proteome</keyword>
<feature type="domain" description="Deoxyribonuclease NucA/NucB" evidence="3">
    <location>
        <begin position="311"/>
        <end position="411"/>
    </location>
</feature>
<reference evidence="4 5" key="1">
    <citation type="submission" date="2020-08" db="EMBL/GenBank/DDBJ databases">
        <title>Sequencing the genomes of 1000 actinobacteria strains.</title>
        <authorList>
            <person name="Klenk H.-P."/>
        </authorList>
    </citation>
    <scope>NUCLEOTIDE SEQUENCE [LARGE SCALE GENOMIC DNA]</scope>
    <source>
        <strain evidence="4 5">DSM 43149</strain>
    </source>
</reference>
<feature type="region of interest" description="Disordered" evidence="1">
    <location>
        <begin position="63"/>
        <end position="98"/>
    </location>
</feature>
<sequence length="414" mass="44852">MFIKVLSLAAALAVAAIPAASVKASPPGASDHAFVEQGRRFAKPAEPGRLPIAPLPGPGTAATLPVLPQLAPEDPPPPPTKEECRDEPDAQTQPGDLSGWYKNRYSWCAWGEFSAPGRDVTTGQIVANFSVDFTVIGYGNNGARQFDYLVYIDDVDYSGAGVNWAAATLGVAFAGCNTAMSCPSTSRISTVPGWQAVNTAAFTFTSPEVSGAGVQLVDSTMTLSLDFATPTQPEWVWGAPGGVDVAKSPIRYDSASYVGRARGAVFPLYRLVLEVDLKQSNQDESALHILHAYDRPQLTFPSWLGKSVPGKTEPLTRMYNDTAKEGNRRKSEAMCAAVFGSWNSDLDNCDEFPFASTYEGSRTGPETYNWGERYSVRLIDKTDNQYVGNTLLEVNFYRALRVLDGDKFYVTVLR</sequence>
<accession>A0A7W7I0S8</accession>
<protein>
    <recommendedName>
        <fullName evidence="3">Deoxyribonuclease NucA/NucB domain-containing protein</fullName>
    </recommendedName>
</protein>
<proteinExistence type="predicted"/>
<dbReference type="Proteomes" id="UP000578112">
    <property type="component" value="Unassembled WGS sequence"/>
</dbReference>
<name>A0A7W7I0S8_9ACTN</name>
<evidence type="ECO:0000313" key="4">
    <source>
        <dbReference type="EMBL" id="MBB4764353.1"/>
    </source>
</evidence>
<evidence type="ECO:0000256" key="1">
    <source>
        <dbReference type="SAM" id="MobiDB-lite"/>
    </source>
</evidence>
<keyword evidence="2" id="KW-0732">Signal</keyword>
<feature type="signal peptide" evidence="2">
    <location>
        <begin position="1"/>
        <end position="24"/>
    </location>
</feature>
<evidence type="ECO:0000313" key="5">
    <source>
        <dbReference type="Proteomes" id="UP000578112"/>
    </source>
</evidence>
<dbReference type="EMBL" id="JACHNH010000001">
    <property type="protein sequence ID" value="MBB4764353.1"/>
    <property type="molecule type" value="Genomic_DNA"/>
</dbReference>
<gene>
    <name evidence="4" type="ORF">BJ971_004909</name>
</gene>
<comment type="caution">
    <text evidence="4">The sequence shown here is derived from an EMBL/GenBank/DDBJ whole genome shotgun (WGS) entry which is preliminary data.</text>
</comment>
<dbReference type="AlphaFoldDB" id="A0A7W7I0S8"/>
<dbReference type="RefSeq" id="WP_184995552.1">
    <property type="nucleotide sequence ID" value="NZ_BOMK01000027.1"/>
</dbReference>
<organism evidence="4 5">
    <name type="scientific">Actinoplanes digitatis</name>
    <dbReference type="NCBI Taxonomy" id="1868"/>
    <lineage>
        <taxon>Bacteria</taxon>
        <taxon>Bacillati</taxon>
        <taxon>Actinomycetota</taxon>
        <taxon>Actinomycetes</taxon>
        <taxon>Micromonosporales</taxon>
        <taxon>Micromonosporaceae</taxon>
        <taxon>Actinoplanes</taxon>
    </lineage>
</organism>
<evidence type="ECO:0000256" key="2">
    <source>
        <dbReference type="SAM" id="SignalP"/>
    </source>
</evidence>